<evidence type="ECO:0000313" key="2">
    <source>
        <dbReference type="Proteomes" id="UP001062165"/>
    </source>
</evidence>
<dbReference type="EMBL" id="CP106735">
    <property type="protein sequence ID" value="UXX79463.1"/>
    <property type="molecule type" value="Genomic_DNA"/>
</dbReference>
<name>A0ABY6D039_9BACT</name>
<dbReference type="Proteomes" id="UP001062165">
    <property type="component" value="Chromosome"/>
</dbReference>
<evidence type="ECO:0000313" key="1">
    <source>
        <dbReference type="EMBL" id="UXX79463.1"/>
    </source>
</evidence>
<gene>
    <name evidence="1" type="ORF">N7E81_19125</name>
</gene>
<sequence>MKLNQQEVQHLLLRAGFGDNRQVIGSYIGQSPELILQKQFELCNKNTPVQIKLPKYEPTPYKELSEIEKQAIRKEAREQVKALNIEWIKTMASAPSSCQDKIAMFWHDHFACSAANGVFLQSYLDTIRGHALGNFGDMLKAVSKEPAMLQYLNNQQNKKSAPNENFAREVMELFTLGRDQGYTEKDISEAARAFTGWGFDRTGNFKFRQMVHDNNSKVVFGQTGNFDGDDILDMLLANKQTAHYISQKWVRYFVHSEGNEKLEKKVADAFYSSNYDIKTALTALFTSPDFYDKKNIGQRIKSPIELIVSVQRQLHLKIEDPSSLLYLQRMQGQVLFNPPNVAGWPDGQDWVDSATLLFRLHLPQLIFKSALIQNHPDSSFDDNDAFAIKGRLRALKTDLNLNELENDFKNKSADDLALFLIQGKWSVDASAYPTDFIDQIIFLTSKPEYQLC</sequence>
<organism evidence="1 2">
    <name type="scientific">Reichenbachiella carrageenanivorans</name>
    <dbReference type="NCBI Taxonomy" id="2979869"/>
    <lineage>
        <taxon>Bacteria</taxon>
        <taxon>Pseudomonadati</taxon>
        <taxon>Bacteroidota</taxon>
        <taxon>Cytophagia</taxon>
        <taxon>Cytophagales</taxon>
        <taxon>Reichenbachiellaceae</taxon>
        <taxon>Reichenbachiella</taxon>
    </lineage>
</organism>
<dbReference type="Pfam" id="PF08811">
    <property type="entry name" value="DUF1800"/>
    <property type="match status" value="1"/>
</dbReference>
<reference evidence="1" key="1">
    <citation type="submission" date="2022-10" db="EMBL/GenBank/DDBJ databases">
        <title>Comparative genomics and taxonomic characterization of three novel marine species of genus Reichenbachiella exhibiting antioxidant and polysaccharide degradation activities.</title>
        <authorList>
            <person name="Muhammad N."/>
            <person name="Lee Y.-J."/>
            <person name="Ko J."/>
            <person name="Kim S.-G."/>
        </authorList>
    </citation>
    <scope>NUCLEOTIDE SEQUENCE</scope>
    <source>
        <strain evidence="1">Wsw4-B4</strain>
    </source>
</reference>
<keyword evidence="2" id="KW-1185">Reference proteome</keyword>
<dbReference type="RefSeq" id="WP_263051201.1">
    <property type="nucleotide sequence ID" value="NZ_CP106735.1"/>
</dbReference>
<dbReference type="InterPro" id="IPR014917">
    <property type="entry name" value="DUF1800"/>
</dbReference>
<proteinExistence type="predicted"/>
<accession>A0ABY6D039</accession>
<protein>
    <submittedName>
        <fullName evidence="1">DUF1800 domain-containing protein</fullName>
    </submittedName>
</protein>